<accession>A0AAV1VK62</accession>
<dbReference type="EMBL" id="CAKLBY020000374">
    <property type="protein sequence ID" value="CAK7946681.1"/>
    <property type="molecule type" value="Genomic_DNA"/>
</dbReference>
<reference evidence="1" key="1">
    <citation type="submission" date="2024-01" db="EMBL/GenBank/DDBJ databases">
        <authorList>
            <person name="Webb A."/>
        </authorList>
    </citation>
    <scope>NUCLEOTIDE SEQUENCE</scope>
    <source>
        <strain evidence="1">Pm1</strain>
    </source>
</reference>
<gene>
    <name evidence="1" type="ORF">PM001_LOCUS31831</name>
</gene>
<dbReference type="Proteomes" id="UP001162060">
    <property type="component" value="Unassembled WGS sequence"/>
</dbReference>
<evidence type="ECO:0000313" key="2">
    <source>
        <dbReference type="Proteomes" id="UP001162060"/>
    </source>
</evidence>
<proteinExistence type="predicted"/>
<evidence type="ECO:0000313" key="1">
    <source>
        <dbReference type="EMBL" id="CAK7946681.1"/>
    </source>
</evidence>
<comment type="caution">
    <text evidence="1">The sequence shown here is derived from an EMBL/GenBank/DDBJ whole genome shotgun (WGS) entry which is preliminary data.</text>
</comment>
<sequence length="40" mass="4388">MASSLQFKRFAAFVTAIPADCSYISIDDAIADPYSWQDDG</sequence>
<dbReference type="AlphaFoldDB" id="A0AAV1VK62"/>
<name>A0AAV1VK62_9STRA</name>
<organism evidence="1 2">
    <name type="scientific">Peronospora matthiolae</name>
    <dbReference type="NCBI Taxonomy" id="2874970"/>
    <lineage>
        <taxon>Eukaryota</taxon>
        <taxon>Sar</taxon>
        <taxon>Stramenopiles</taxon>
        <taxon>Oomycota</taxon>
        <taxon>Peronosporomycetes</taxon>
        <taxon>Peronosporales</taxon>
        <taxon>Peronosporaceae</taxon>
        <taxon>Peronospora</taxon>
    </lineage>
</organism>
<protein>
    <submittedName>
        <fullName evidence="1">Uncharacterized protein</fullName>
    </submittedName>
</protein>